<gene>
    <name evidence="1" type="ORF">TCARB_1286</name>
</gene>
<dbReference type="AlphaFoldDB" id="A0A3G1A625"/>
<dbReference type="Proteomes" id="UP000266720">
    <property type="component" value="Chromosome"/>
</dbReference>
<proteinExistence type="predicted"/>
<sequence length="84" mass="9799">MPGKKRYIVRVDEEGNIKLPLVLLKEMGIDLPAYVSIFREGSSLTLRFRTKRSPLRLGRQIKTQEMEKLIKEALDELVVARWET</sequence>
<dbReference type="KEGG" id="tcb:TCARB_1286"/>
<organism evidence="1 2">
    <name type="scientific">Thermofilum adornatum 1505</name>
    <dbReference type="NCBI Taxonomy" id="697581"/>
    <lineage>
        <taxon>Archaea</taxon>
        <taxon>Thermoproteota</taxon>
        <taxon>Thermoprotei</taxon>
        <taxon>Thermofilales</taxon>
        <taxon>Thermofilaceae</taxon>
        <taxon>Thermofilum</taxon>
    </lineage>
</organism>
<dbReference type="GeneID" id="16572848"/>
<accession>A0A3G1A625</accession>
<dbReference type="RefSeq" id="WP_020961896.1">
    <property type="nucleotide sequence ID" value="NZ_CP007493.1"/>
</dbReference>
<evidence type="ECO:0000313" key="1">
    <source>
        <dbReference type="EMBL" id="AJB42332.1"/>
    </source>
</evidence>
<name>A0A3G1A625_9CREN</name>
<dbReference type="EMBL" id="CP007493">
    <property type="protein sequence ID" value="AJB42332.1"/>
    <property type="molecule type" value="Genomic_DNA"/>
</dbReference>
<dbReference type="GeneID" id="25406698"/>
<evidence type="ECO:0008006" key="3">
    <source>
        <dbReference type="Google" id="ProtNLM"/>
    </source>
</evidence>
<protein>
    <recommendedName>
        <fullName evidence="3">SpoVT-AbrB domain-containing protein</fullName>
    </recommendedName>
</protein>
<evidence type="ECO:0000313" key="2">
    <source>
        <dbReference type="Proteomes" id="UP000266720"/>
    </source>
</evidence>
<reference evidence="2" key="1">
    <citation type="book" date="2010" name="EXTREMOPHILES" publisher="0:0-0">
        <title>Complete genome sequences of ten hyperthermophilic archaea reveal their metabolic capabilities and possible ecological roles.</title>
        <editorList>
            <person name="?"/>
        </editorList>
        <authorList>
            <person name="Ravin N.V."/>
            <person name="Mardanov A.V."/>
            <person name="Bonch-Osmolovskaya E.A."/>
            <person name="Skryabin K.G."/>
        </authorList>
    </citation>
    <scope>NUCLEOTIDE SEQUENCE [LARGE SCALE GENOMIC DNA]</scope>
    <source>
        <strain evidence="2">1505</strain>
    </source>
</reference>
<dbReference type="STRING" id="697581.TCARB_1286"/>